<feature type="transmembrane region" description="Helical" evidence="1">
    <location>
        <begin position="82"/>
        <end position="100"/>
    </location>
</feature>
<accession>B2TQH4</accession>
<sequence length="451" mass="52069">MKEKIKNIISKKIVNKDKLPFIVLIGIFILIHIKMNINFGDDLVYRTQFSTPWEGMVSFYKTWASPSLLSLIQFYLVRLPDIVFKICNILMILLSAYSISKITKDKEAKYTNWIIVFFIILYPFMQMATAGWIVTSVSYIFPTAFGLYSFVYLRYILDGKKISKLNYCLFFISLILGLGQLQMACIIFGIYFVLNIFFAINKRVYKFAIFQNIIAFLFCIYHATAPGNMNRSIHETATWFSDFGMISTVNKIKLGFTSTLGNLTLSSNIFFLCFVFLLVVGVYYKYNDVLYRLISLIPLLALMIFGMFKSIFKDIFPDLVNLMNNGSNDFLQINAYNFYSKINYLTIILGVIIVGCILISMYLIFENTLKMLIVEIIFLAGFSSRMIMSFSPTIYASSTRTFIFLYFSIILCAVFIFNQISKNTTEKKQKDLLMYIGIVSAISYLQLLVML</sequence>
<reference evidence="2" key="1">
    <citation type="submission" date="2009-06" db="EMBL/GenBank/DDBJ databases">
        <authorList>
            <consortium name="US DOE Joint Genome Institute (JGI-PGF)"/>
            <person name="Lucas S."/>
            <person name="Copeland A."/>
            <person name="Lapidus A."/>
            <person name="Glavina del Rio T."/>
            <person name="Dalin E."/>
            <person name="Tice H."/>
            <person name="Bruce D."/>
            <person name="Goodwin L."/>
            <person name="Pitluck S."/>
            <person name="Kyrpides N."/>
            <person name="Mavromatis K."/>
            <person name="Ivanova N."/>
            <person name="Saunders E."/>
            <person name="Brettin T."/>
            <person name="Detter J.C."/>
            <person name="Han C."/>
            <person name="Larimer F."/>
            <person name="Land M."/>
            <person name="Hauser L."/>
            <person name="Markowitz V."/>
            <person name="Cheng J.-F."/>
            <person name="Hugenholtz P."/>
            <person name="Woyke T."/>
            <person name="Wu D."/>
            <person name="Gronow S."/>
            <person name="Klenk H.-P."/>
            <person name="Eisen J.A."/>
        </authorList>
    </citation>
    <scope>NUCLEOTIDE SEQUENCE</scope>
    <source>
        <strain evidence="2">Eklund 17B</strain>
    </source>
</reference>
<reference evidence="2" key="2">
    <citation type="submission" date="2009-08" db="EMBL/GenBank/DDBJ databases">
        <authorList>
            <person name="Shrivastava S."/>
            <person name="Brinkac L.M."/>
            <person name="Dodson R.J."/>
            <person name="Harkins D.M."/>
            <person name="Durkin A.S."/>
            <person name="Sutton G."/>
        </authorList>
    </citation>
    <scope>NUCLEOTIDE SEQUENCE</scope>
    <source>
        <strain evidence="2">Eklund 17B</strain>
    </source>
</reference>
<organism evidence="2">
    <name type="scientific">Clostridium botulinum (strain Eklund 17B / Type B)</name>
    <dbReference type="NCBI Taxonomy" id="935198"/>
    <lineage>
        <taxon>Bacteria</taxon>
        <taxon>Bacillati</taxon>
        <taxon>Bacillota</taxon>
        <taxon>Clostridia</taxon>
        <taxon>Eubacteriales</taxon>
        <taxon>Clostridiaceae</taxon>
        <taxon>Clostridium</taxon>
    </lineage>
</organism>
<feature type="transmembrane region" description="Helical" evidence="1">
    <location>
        <begin position="21"/>
        <end position="39"/>
    </location>
</feature>
<feature type="transmembrane region" description="Helical" evidence="1">
    <location>
        <begin position="402"/>
        <end position="420"/>
    </location>
</feature>
<evidence type="ECO:0000256" key="1">
    <source>
        <dbReference type="SAM" id="Phobius"/>
    </source>
</evidence>
<proteinExistence type="predicted"/>
<feature type="transmembrane region" description="Helical" evidence="1">
    <location>
        <begin position="139"/>
        <end position="157"/>
    </location>
</feature>
<gene>
    <name evidence="2" type="ordered locus">CLL_A3245</name>
</gene>
<accession>U4P9N1</accession>
<keyword evidence="1" id="KW-0812">Transmembrane</keyword>
<name>B2TQH4_CLOBB</name>
<feature type="transmembrane region" description="Helical" evidence="1">
    <location>
        <begin position="112"/>
        <end position="133"/>
    </location>
</feature>
<feature type="transmembrane region" description="Helical" evidence="1">
    <location>
        <begin position="432"/>
        <end position="450"/>
    </location>
</feature>
<feature type="transmembrane region" description="Helical" evidence="1">
    <location>
        <begin position="204"/>
        <end position="223"/>
    </location>
</feature>
<feature type="transmembrane region" description="Helical" evidence="1">
    <location>
        <begin position="289"/>
        <end position="308"/>
    </location>
</feature>
<dbReference type="KEGG" id="cbk:CLL_A3245"/>
<protein>
    <submittedName>
        <fullName evidence="2">Membrane protein</fullName>
    </submittedName>
</protein>
<dbReference type="HOGENOM" id="CLU_047391_1_0_9"/>
<feature type="transmembrane region" description="Helical" evidence="1">
    <location>
        <begin position="169"/>
        <end position="198"/>
    </location>
</feature>
<keyword evidence="1" id="KW-0472">Membrane</keyword>
<feature type="transmembrane region" description="Helical" evidence="1">
    <location>
        <begin position="342"/>
        <end position="365"/>
    </location>
</feature>
<dbReference type="PATRIC" id="fig|935198.13.peg.3210"/>
<dbReference type="AlphaFoldDB" id="B2TQH4"/>
<feature type="transmembrane region" description="Helical" evidence="1">
    <location>
        <begin position="371"/>
        <end position="390"/>
    </location>
</feature>
<dbReference type="EMBL" id="CP001056">
    <property type="protein sequence ID" value="ACD23056.1"/>
    <property type="molecule type" value="Genomic_DNA"/>
</dbReference>
<keyword evidence="1" id="KW-1133">Transmembrane helix</keyword>
<evidence type="ECO:0000313" key="2">
    <source>
        <dbReference type="EMBL" id="ACD23056.1"/>
    </source>
</evidence>
<feature type="transmembrane region" description="Helical" evidence="1">
    <location>
        <begin position="260"/>
        <end position="283"/>
    </location>
</feature>